<name>A0A0H2SAG2_9AGAM</name>
<feature type="compositionally biased region" description="Basic and acidic residues" evidence="1">
    <location>
        <begin position="56"/>
        <end position="71"/>
    </location>
</feature>
<protein>
    <submittedName>
        <fullName evidence="3">Uncharacterized protein</fullName>
    </submittedName>
</protein>
<feature type="transmembrane region" description="Helical" evidence="2">
    <location>
        <begin position="6"/>
        <end position="28"/>
    </location>
</feature>
<keyword evidence="4" id="KW-1185">Reference proteome</keyword>
<organism evidence="3 4">
    <name type="scientific">Schizopora paradoxa</name>
    <dbReference type="NCBI Taxonomy" id="27342"/>
    <lineage>
        <taxon>Eukaryota</taxon>
        <taxon>Fungi</taxon>
        <taxon>Dikarya</taxon>
        <taxon>Basidiomycota</taxon>
        <taxon>Agaricomycotina</taxon>
        <taxon>Agaricomycetes</taxon>
        <taxon>Hymenochaetales</taxon>
        <taxon>Schizoporaceae</taxon>
        <taxon>Schizopora</taxon>
    </lineage>
</organism>
<dbReference type="EMBL" id="KQ085892">
    <property type="protein sequence ID" value="KLO18698.1"/>
    <property type="molecule type" value="Genomic_DNA"/>
</dbReference>
<reference evidence="3 4" key="1">
    <citation type="submission" date="2015-04" db="EMBL/GenBank/DDBJ databases">
        <title>Complete genome sequence of Schizopora paradoxa KUC8140, a cosmopolitan wood degrader in East Asia.</title>
        <authorList>
            <consortium name="DOE Joint Genome Institute"/>
            <person name="Min B."/>
            <person name="Park H."/>
            <person name="Jang Y."/>
            <person name="Kim J.-J."/>
            <person name="Kim K.H."/>
            <person name="Pangilinan J."/>
            <person name="Lipzen A."/>
            <person name="Riley R."/>
            <person name="Grigoriev I.V."/>
            <person name="Spatafora J.W."/>
            <person name="Choi I.-G."/>
        </authorList>
    </citation>
    <scope>NUCLEOTIDE SEQUENCE [LARGE SCALE GENOMIC DNA]</scope>
    <source>
        <strain evidence="3 4">KUC8140</strain>
    </source>
</reference>
<keyword evidence="2" id="KW-0472">Membrane</keyword>
<gene>
    <name evidence="3" type="ORF">SCHPADRAFT_899497</name>
</gene>
<evidence type="ECO:0000256" key="1">
    <source>
        <dbReference type="SAM" id="MobiDB-lite"/>
    </source>
</evidence>
<keyword evidence="2" id="KW-1133">Transmembrane helix</keyword>
<evidence type="ECO:0000256" key="2">
    <source>
        <dbReference type="SAM" id="Phobius"/>
    </source>
</evidence>
<keyword evidence="2" id="KW-0812">Transmembrane</keyword>
<dbReference type="InParanoid" id="A0A0H2SAG2"/>
<accession>A0A0H2SAG2</accession>
<dbReference type="Proteomes" id="UP000053477">
    <property type="component" value="Unassembled WGS sequence"/>
</dbReference>
<feature type="region of interest" description="Disordered" evidence="1">
    <location>
        <begin position="85"/>
        <end position="110"/>
    </location>
</feature>
<evidence type="ECO:0000313" key="3">
    <source>
        <dbReference type="EMBL" id="KLO18698.1"/>
    </source>
</evidence>
<feature type="region of interest" description="Disordered" evidence="1">
    <location>
        <begin position="45"/>
        <end position="71"/>
    </location>
</feature>
<proteinExistence type="predicted"/>
<dbReference type="AlphaFoldDB" id="A0A0H2SAG2"/>
<evidence type="ECO:0000313" key="4">
    <source>
        <dbReference type="Proteomes" id="UP000053477"/>
    </source>
</evidence>
<feature type="compositionally biased region" description="Polar residues" evidence="1">
    <location>
        <begin position="85"/>
        <end position="104"/>
    </location>
</feature>
<feature type="region of interest" description="Disordered" evidence="1">
    <location>
        <begin position="127"/>
        <end position="147"/>
    </location>
</feature>
<sequence>MSPGVITGSVIGAFVAILIISFGLHHFFSRRAHEVVYRSAPHRAEDRPDVSPFIAPDRKATAHRGEGDAMQREVLTPLRRLHSPISRSDATYETRTTTEGNDAGSTREEGFWRREAEALRHELEYLERGRRNSEELPGYESQVSSTS</sequence>